<dbReference type="InterPro" id="IPR004680">
    <property type="entry name" value="Cit_transptr-like_dom"/>
</dbReference>
<evidence type="ECO:0000256" key="3">
    <source>
        <dbReference type="ARBA" id="ARBA00022692"/>
    </source>
</evidence>
<evidence type="ECO:0000256" key="5">
    <source>
        <dbReference type="ARBA" id="ARBA00022989"/>
    </source>
</evidence>
<gene>
    <name evidence="9" type="ORF">SAMN06297251_103148</name>
</gene>
<dbReference type="PROSITE" id="PS51202">
    <property type="entry name" value="RCK_C"/>
    <property type="match status" value="2"/>
</dbReference>
<organism evidence="9 10">
    <name type="scientific">Fulvimarina manganoxydans</name>
    <dbReference type="NCBI Taxonomy" id="937218"/>
    <lineage>
        <taxon>Bacteria</taxon>
        <taxon>Pseudomonadati</taxon>
        <taxon>Pseudomonadota</taxon>
        <taxon>Alphaproteobacteria</taxon>
        <taxon>Hyphomicrobiales</taxon>
        <taxon>Aurantimonadaceae</taxon>
        <taxon>Fulvimarina</taxon>
    </lineage>
</organism>
<evidence type="ECO:0000313" key="10">
    <source>
        <dbReference type="Proteomes" id="UP000192656"/>
    </source>
</evidence>
<sequence>MDSIHIWVTYGLIALSVIGYALERWPIEAVAAASLSLFLLFFSAVPYVGPSGDRLTSAELLAGFADPALITVLSLLIVGQGLFATDAMARPAQMLMRVGGSVGAGAIILVLVSAAVLSAFLNNTPVVVIFIPILTMLATQRAVAPAHVFMPLSFLTILGGMTTLIGSSTNLLVAGVAARSGISIGFFDITMPGIVLAFVGGFYVIKIMPRMLKPREANGGRPIDAGGKQFLGEIDIDDAHPFVGLTSRAGLFPGLGELMPRMILRDGETILPPFDDVTLSPGDRLIVTASRKAFSKALSSGNLAIRTIDPTGELNLERTRKIGPDMVMAEAVVAPGSRYSGRTMQYSGLRTQFGITLFGLQRKSRMARSALSDIRLEPGDTLLLCGRQSSINALRGNHDLLLLEYSAQTVPQSAKAGIAASIFFAIVLMSASGVLPIEVLAVSGACLMVASGCLTIGEAARAVDRQILMLVGASIAAATALEQTGGASLLAEGLVGLLSAAPTPVILSGFFLLIAVLTNFLSNNATAVLFTPVALDLASRLGTSPDAFLACVIFAANASFATPIGYQTNLLVMGPGRYRFGDYIKAGLPLVVLVWLCFTFVAPFYYTL</sequence>
<keyword evidence="4" id="KW-0677">Repeat</keyword>
<evidence type="ECO:0000313" key="9">
    <source>
        <dbReference type="EMBL" id="SMC52173.1"/>
    </source>
</evidence>
<evidence type="ECO:0000259" key="8">
    <source>
        <dbReference type="PROSITE" id="PS51202"/>
    </source>
</evidence>
<feature type="transmembrane region" description="Helical" evidence="7">
    <location>
        <begin position="547"/>
        <end position="566"/>
    </location>
</feature>
<reference evidence="9 10" key="1">
    <citation type="submission" date="2017-04" db="EMBL/GenBank/DDBJ databases">
        <authorList>
            <person name="Afonso C.L."/>
            <person name="Miller P.J."/>
            <person name="Scott M.A."/>
            <person name="Spackman E."/>
            <person name="Goraichik I."/>
            <person name="Dimitrov K.M."/>
            <person name="Suarez D.L."/>
            <person name="Swayne D.E."/>
        </authorList>
    </citation>
    <scope>NUCLEOTIDE SEQUENCE [LARGE SCALE GENOMIC DNA]</scope>
    <source>
        <strain evidence="9 10">CGMCC 1.10972</strain>
    </source>
</reference>
<dbReference type="Gene3D" id="3.30.70.1450">
    <property type="entry name" value="Regulator of K+ conductance, C-terminal domain"/>
    <property type="match status" value="1"/>
</dbReference>
<feature type="transmembrane region" description="Helical" evidence="7">
    <location>
        <begin position="586"/>
        <end position="606"/>
    </location>
</feature>
<protein>
    <submittedName>
        <fullName evidence="9">Di-and tricarboxylate transporter</fullName>
    </submittedName>
</protein>
<dbReference type="EMBL" id="FWXR01000003">
    <property type="protein sequence ID" value="SMC52173.1"/>
    <property type="molecule type" value="Genomic_DNA"/>
</dbReference>
<keyword evidence="2" id="KW-0813">Transport</keyword>
<dbReference type="SUPFAM" id="SSF116726">
    <property type="entry name" value="TrkA C-terminal domain-like"/>
    <property type="match status" value="2"/>
</dbReference>
<feature type="transmembrane region" description="Helical" evidence="7">
    <location>
        <begin position="6"/>
        <end position="22"/>
    </location>
</feature>
<dbReference type="AlphaFoldDB" id="A0A1W1ZUX1"/>
<feature type="transmembrane region" description="Helical" evidence="7">
    <location>
        <begin position="155"/>
        <end position="178"/>
    </location>
</feature>
<dbReference type="OrthoDB" id="9809303at2"/>
<feature type="transmembrane region" description="Helical" evidence="7">
    <location>
        <begin position="126"/>
        <end position="143"/>
    </location>
</feature>
<dbReference type="Pfam" id="PF03600">
    <property type="entry name" value="CitMHS"/>
    <property type="match status" value="1"/>
</dbReference>
<dbReference type="GO" id="GO:0005886">
    <property type="term" value="C:plasma membrane"/>
    <property type="evidence" value="ECO:0007669"/>
    <property type="project" value="TreeGrafter"/>
</dbReference>
<accession>A0A1W1ZUX1</accession>
<dbReference type="GO" id="GO:0008324">
    <property type="term" value="F:monoatomic cation transmembrane transporter activity"/>
    <property type="evidence" value="ECO:0007669"/>
    <property type="project" value="InterPro"/>
</dbReference>
<name>A0A1W1ZUX1_9HYPH</name>
<evidence type="ECO:0000256" key="7">
    <source>
        <dbReference type="SAM" id="Phobius"/>
    </source>
</evidence>
<feature type="transmembrane region" description="Helical" evidence="7">
    <location>
        <begin position="29"/>
        <end position="48"/>
    </location>
</feature>
<comment type="subcellular location">
    <subcellularLocation>
        <location evidence="1">Membrane</location>
        <topology evidence="1">Multi-pass membrane protein</topology>
    </subcellularLocation>
</comment>
<dbReference type="RefSeq" id="WP_084408973.1">
    <property type="nucleotide sequence ID" value="NZ_FWXR01000003.1"/>
</dbReference>
<dbReference type="InterPro" id="IPR006037">
    <property type="entry name" value="RCK_C"/>
</dbReference>
<dbReference type="PANTHER" id="PTHR43652:SF2">
    <property type="entry name" value="BASIC AMINO ACID ANTIPORTER YFCC-RELATED"/>
    <property type="match status" value="1"/>
</dbReference>
<dbReference type="Pfam" id="PF02080">
    <property type="entry name" value="TrkA_C"/>
    <property type="match status" value="1"/>
</dbReference>
<feature type="transmembrane region" description="Helical" evidence="7">
    <location>
        <begin position="60"/>
        <end position="83"/>
    </location>
</feature>
<dbReference type="STRING" id="937218.SAMN06297251_103148"/>
<evidence type="ECO:0000256" key="1">
    <source>
        <dbReference type="ARBA" id="ARBA00004141"/>
    </source>
</evidence>
<feature type="domain" description="RCK C-terminal" evidence="8">
    <location>
        <begin position="218"/>
        <end position="303"/>
    </location>
</feature>
<dbReference type="InterPro" id="IPR036721">
    <property type="entry name" value="RCK_C_sf"/>
</dbReference>
<dbReference type="PANTHER" id="PTHR43652">
    <property type="entry name" value="BASIC AMINO ACID ANTIPORTER YFCC-RELATED"/>
    <property type="match status" value="1"/>
</dbReference>
<feature type="transmembrane region" description="Helical" evidence="7">
    <location>
        <begin position="95"/>
        <end position="120"/>
    </location>
</feature>
<keyword evidence="6 7" id="KW-0472">Membrane</keyword>
<evidence type="ECO:0000256" key="4">
    <source>
        <dbReference type="ARBA" id="ARBA00022737"/>
    </source>
</evidence>
<feature type="domain" description="RCK C-terminal" evidence="8">
    <location>
        <begin position="314"/>
        <end position="400"/>
    </location>
</feature>
<dbReference type="InterPro" id="IPR051679">
    <property type="entry name" value="DASS-Related_Transporters"/>
</dbReference>
<keyword evidence="5 7" id="KW-1133">Transmembrane helix</keyword>
<evidence type="ECO:0000256" key="6">
    <source>
        <dbReference type="ARBA" id="ARBA00023136"/>
    </source>
</evidence>
<keyword evidence="3 7" id="KW-0812">Transmembrane</keyword>
<keyword evidence="10" id="KW-1185">Reference proteome</keyword>
<feature type="transmembrane region" description="Helical" evidence="7">
    <location>
        <begin position="184"/>
        <end position="205"/>
    </location>
</feature>
<evidence type="ECO:0000256" key="2">
    <source>
        <dbReference type="ARBA" id="ARBA00022448"/>
    </source>
</evidence>
<dbReference type="GO" id="GO:0006813">
    <property type="term" value="P:potassium ion transport"/>
    <property type="evidence" value="ECO:0007669"/>
    <property type="project" value="InterPro"/>
</dbReference>
<proteinExistence type="predicted"/>
<dbReference type="Proteomes" id="UP000192656">
    <property type="component" value="Unassembled WGS sequence"/>
</dbReference>
<feature type="transmembrane region" description="Helical" evidence="7">
    <location>
        <begin position="416"/>
        <end position="435"/>
    </location>
</feature>